<reference evidence="2 3" key="1">
    <citation type="submission" date="2018-05" db="EMBL/GenBank/DDBJ databases">
        <title>Genomic characterization of a novel Pseudomonas phage phCDa.</title>
        <authorList>
            <person name="Chen C."/>
            <person name="Lu D."/>
            <person name="Wang J."/>
            <person name="Fu R."/>
        </authorList>
    </citation>
    <scope>NUCLEOTIDE SEQUENCE [LARGE SCALE GENOMIC DNA]</scope>
</reference>
<sequence length="116" mass="12135">MKLTLSHADISLALCEFLANRGMTAFDPAKVTADFSFKRGSKELVCELDSEPKAPLVAPVAEVVTSQASTTAPIADSIPETPAQDPVPPAAEQPAESQQHDATPVAASGDDDNLFD</sequence>
<keyword evidence="3" id="KW-1185">Reference proteome</keyword>
<accession>A0A2Z5H9R1</accession>
<gene>
    <name evidence="2" type="ORF">phCDa_3</name>
</gene>
<name>A0A2Z5H9R1_9CAUD</name>
<organism evidence="2 3">
    <name type="scientific">Pseudomonas phage phCDa</name>
    <dbReference type="NCBI Taxonomy" id="2268587"/>
    <lineage>
        <taxon>Viruses</taxon>
        <taxon>Duplodnaviria</taxon>
        <taxon>Heunggongvirae</taxon>
        <taxon>Uroviricota</taxon>
        <taxon>Caudoviricetes</taxon>
        <taxon>Schitoviridae</taxon>
        <taxon>Shizishanvirus</taxon>
        <taxon>Shizishanvirus phCDa</taxon>
    </lineage>
</organism>
<protein>
    <submittedName>
        <fullName evidence="2">Uncharacterized protein</fullName>
    </submittedName>
</protein>
<feature type="region of interest" description="Disordered" evidence="1">
    <location>
        <begin position="68"/>
        <end position="116"/>
    </location>
</feature>
<evidence type="ECO:0000256" key="1">
    <source>
        <dbReference type="SAM" id="MobiDB-lite"/>
    </source>
</evidence>
<proteinExistence type="predicted"/>
<dbReference type="EMBL" id="MH382836">
    <property type="protein sequence ID" value="AXC36447.1"/>
    <property type="molecule type" value="Genomic_DNA"/>
</dbReference>
<evidence type="ECO:0000313" key="3">
    <source>
        <dbReference type="Proteomes" id="UP000252224"/>
    </source>
</evidence>
<dbReference type="Proteomes" id="UP000252224">
    <property type="component" value="Segment"/>
</dbReference>
<evidence type="ECO:0000313" key="2">
    <source>
        <dbReference type="EMBL" id="AXC36447.1"/>
    </source>
</evidence>